<gene>
    <name evidence="1" type="ORF">P7K49_005910</name>
</gene>
<sequence length="81" mass="8418">MVHNGLAERTRAPPTDEAAEACIVCLALLFSDRSAPLSMAHLGPAILKQPMKNTEFPPASGLCSGSSRAGGCQGVWLTDGH</sequence>
<accession>A0ABQ9W2K0</accession>
<name>A0ABQ9W2K0_SAGOE</name>
<comment type="caution">
    <text evidence="1">The sequence shown here is derived from an EMBL/GenBank/DDBJ whole genome shotgun (WGS) entry which is preliminary data.</text>
</comment>
<dbReference type="Proteomes" id="UP001266305">
    <property type="component" value="Unassembled WGS sequence"/>
</dbReference>
<evidence type="ECO:0000313" key="2">
    <source>
        <dbReference type="Proteomes" id="UP001266305"/>
    </source>
</evidence>
<organism evidence="1 2">
    <name type="scientific">Saguinus oedipus</name>
    <name type="common">Cotton-top tamarin</name>
    <name type="synonym">Oedipomidas oedipus</name>
    <dbReference type="NCBI Taxonomy" id="9490"/>
    <lineage>
        <taxon>Eukaryota</taxon>
        <taxon>Metazoa</taxon>
        <taxon>Chordata</taxon>
        <taxon>Craniata</taxon>
        <taxon>Vertebrata</taxon>
        <taxon>Euteleostomi</taxon>
        <taxon>Mammalia</taxon>
        <taxon>Eutheria</taxon>
        <taxon>Euarchontoglires</taxon>
        <taxon>Primates</taxon>
        <taxon>Haplorrhini</taxon>
        <taxon>Platyrrhini</taxon>
        <taxon>Cebidae</taxon>
        <taxon>Callitrichinae</taxon>
        <taxon>Saguinus</taxon>
    </lineage>
</organism>
<reference evidence="1 2" key="1">
    <citation type="submission" date="2023-05" db="EMBL/GenBank/DDBJ databases">
        <title>B98-5 Cell Line De Novo Hybrid Assembly: An Optical Mapping Approach.</title>
        <authorList>
            <person name="Kananen K."/>
            <person name="Auerbach J.A."/>
            <person name="Kautto E."/>
            <person name="Blachly J.S."/>
        </authorList>
    </citation>
    <scope>NUCLEOTIDE SEQUENCE [LARGE SCALE GENOMIC DNA]</scope>
    <source>
        <strain evidence="1">B95-8</strain>
        <tissue evidence="1">Cell line</tissue>
    </source>
</reference>
<protein>
    <submittedName>
        <fullName evidence="1">Uncharacterized protein</fullName>
    </submittedName>
</protein>
<proteinExistence type="predicted"/>
<evidence type="ECO:0000313" key="1">
    <source>
        <dbReference type="EMBL" id="KAK2115284.1"/>
    </source>
</evidence>
<dbReference type="EMBL" id="JASSZA010000003">
    <property type="protein sequence ID" value="KAK2115284.1"/>
    <property type="molecule type" value="Genomic_DNA"/>
</dbReference>
<keyword evidence="2" id="KW-1185">Reference proteome</keyword>